<feature type="domain" description="DNA2/NAM7 helicase-like C-terminal" evidence="5">
    <location>
        <begin position="11"/>
        <end position="129"/>
    </location>
</feature>
<dbReference type="Pfam" id="PF13087">
    <property type="entry name" value="AAA_12"/>
    <property type="match status" value="1"/>
</dbReference>
<keyword evidence="3" id="KW-0347">Helicase</keyword>
<keyword evidence="1" id="KW-0547">Nucleotide-binding</keyword>
<keyword evidence="7" id="KW-1185">Reference proteome</keyword>
<evidence type="ECO:0000313" key="6">
    <source>
        <dbReference type="EMBL" id="UVC19441.1"/>
    </source>
</evidence>
<organism evidence="6 7">
    <name type="scientific">Mesorhizobium onobrychidis</name>
    <dbReference type="NCBI Taxonomy" id="2775404"/>
    <lineage>
        <taxon>Bacteria</taxon>
        <taxon>Pseudomonadati</taxon>
        <taxon>Pseudomonadota</taxon>
        <taxon>Alphaproteobacteria</taxon>
        <taxon>Hyphomicrobiales</taxon>
        <taxon>Phyllobacteriaceae</taxon>
        <taxon>Mesorhizobium</taxon>
    </lineage>
</organism>
<name>A0ABY5R7J1_9HYPH</name>
<dbReference type="Gene3D" id="3.40.50.300">
    <property type="entry name" value="P-loop containing nucleotide triphosphate hydrolases"/>
    <property type="match status" value="1"/>
</dbReference>
<evidence type="ECO:0000256" key="2">
    <source>
        <dbReference type="ARBA" id="ARBA00022801"/>
    </source>
</evidence>
<evidence type="ECO:0000313" key="7">
    <source>
        <dbReference type="Proteomes" id="UP001058098"/>
    </source>
</evidence>
<gene>
    <name evidence="6" type="ORF">IHQ72_35840</name>
</gene>
<dbReference type="SUPFAM" id="SSF52540">
    <property type="entry name" value="P-loop containing nucleoside triphosphate hydrolases"/>
    <property type="match status" value="1"/>
</dbReference>
<dbReference type="Proteomes" id="UP001058098">
    <property type="component" value="Plasmid pOM4"/>
</dbReference>
<dbReference type="InterPro" id="IPR041679">
    <property type="entry name" value="DNA2/NAM7-like_C"/>
</dbReference>
<accession>A0ABY5R7J1</accession>
<geneLocation type="plasmid" evidence="6 7">
    <name>pOM4</name>
</geneLocation>
<evidence type="ECO:0000256" key="1">
    <source>
        <dbReference type="ARBA" id="ARBA00022741"/>
    </source>
</evidence>
<dbReference type="PANTHER" id="PTHR43788">
    <property type="entry name" value="DNA2/NAM7 HELICASE FAMILY MEMBER"/>
    <property type="match status" value="1"/>
</dbReference>
<dbReference type="CDD" id="cd18808">
    <property type="entry name" value="SF1_C_Upf1"/>
    <property type="match status" value="1"/>
</dbReference>
<dbReference type="GO" id="GO:0005524">
    <property type="term" value="F:ATP binding"/>
    <property type="evidence" value="ECO:0007669"/>
    <property type="project" value="UniProtKB-KW"/>
</dbReference>
<dbReference type="EMBL" id="CP062230">
    <property type="protein sequence ID" value="UVC19441.1"/>
    <property type="molecule type" value="Genomic_DNA"/>
</dbReference>
<dbReference type="InterPro" id="IPR047187">
    <property type="entry name" value="SF1_C_Upf1"/>
</dbReference>
<proteinExistence type="predicted"/>
<keyword evidence="6" id="KW-0614">Plasmid</keyword>
<evidence type="ECO:0000256" key="3">
    <source>
        <dbReference type="ARBA" id="ARBA00022806"/>
    </source>
</evidence>
<evidence type="ECO:0000256" key="4">
    <source>
        <dbReference type="ARBA" id="ARBA00022840"/>
    </source>
</evidence>
<dbReference type="InterPro" id="IPR050534">
    <property type="entry name" value="Coronavir_polyprotein_1ab"/>
</dbReference>
<keyword evidence="4 6" id="KW-0067">ATP-binding</keyword>
<dbReference type="PANTHER" id="PTHR43788:SF8">
    <property type="entry name" value="DNA-BINDING PROTEIN SMUBP-2"/>
    <property type="match status" value="1"/>
</dbReference>
<protein>
    <submittedName>
        <fullName evidence="6">ATP-binding domain-containing protein</fullName>
    </submittedName>
</protein>
<sequence>MVFHPVHHNGNTQASDEEVAAIEALVSELIGCPYADGESDKPRLLTLDDILFITPYNHQRRKLQDALGPYAKVGTVDKFQGQEAAVVIISMCASDASESPRGMEFLFSKNRLNVAISRAKCLAIVVANPSLKDTTVSNLSQMALVNLFCQLAEQGTQPTPDISHKKTVMG</sequence>
<reference evidence="6" key="1">
    <citation type="submission" date="2020-09" db="EMBL/GenBank/DDBJ databases">
        <title>Rhizobia associated with sainfoin plants.</title>
        <authorList>
            <person name="Asharfi S."/>
            <person name="Kuzmanovic N."/>
            <person name="Bunk B."/>
            <person name="Sproeer C."/>
            <person name="Becker M."/>
            <person name="Thuenen T."/>
        </authorList>
    </citation>
    <scope>NUCLEOTIDE SEQUENCE</scope>
    <source>
        <strain evidence="6">OM4</strain>
        <plasmid evidence="6">pOM4</plasmid>
    </source>
</reference>
<keyword evidence="2" id="KW-0378">Hydrolase</keyword>
<dbReference type="InterPro" id="IPR027417">
    <property type="entry name" value="P-loop_NTPase"/>
</dbReference>
<evidence type="ECO:0000259" key="5">
    <source>
        <dbReference type="Pfam" id="PF13087"/>
    </source>
</evidence>